<dbReference type="PANTHER" id="PTHR43684">
    <property type="match status" value="1"/>
</dbReference>
<dbReference type="Gene3D" id="3.90.226.10">
    <property type="entry name" value="2-enoyl-CoA Hydratase, Chain A, domain 1"/>
    <property type="match status" value="1"/>
</dbReference>
<gene>
    <name evidence="4" type="ORF">EVA96_01490</name>
</gene>
<dbReference type="SUPFAM" id="SSF52096">
    <property type="entry name" value="ClpP/crotonase"/>
    <property type="match status" value="1"/>
</dbReference>
<dbReference type="AlphaFoldDB" id="A0A520MJN5"/>
<keyword evidence="2" id="KW-0576">Peroxisome</keyword>
<sequence>MNFETVELIKKNKVATIKLNRPDKLNAFNEKLIWELQEATSEVKDDEDIKVLIITGAGRGFSAGADLTESESSWEGSKDALLRGFKPFFENIITMPKPVIASIAGPAAGIGAALAMSCDLRIMSEKSYILSVFSNIALVPDGGLSWFLPKFLGYAKAYEYAIEAKKITADECLHFGMVNKVVTESELEDKTMEWAERLAKRSSQSLMHTKTLMRESLSSGYWDTFASEAEIQNSLTRSPQNYEAVTAFFEKREPNFD</sequence>
<evidence type="ECO:0000313" key="5">
    <source>
        <dbReference type="Proteomes" id="UP000315782"/>
    </source>
</evidence>
<organism evidence="4 5">
    <name type="scientific">SAR86 cluster bacterium</name>
    <dbReference type="NCBI Taxonomy" id="2030880"/>
    <lineage>
        <taxon>Bacteria</taxon>
        <taxon>Pseudomonadati</taxon>
        <taxon>Pseudomonadota</taxon>
        <taxon>Gammaproteobacteria</taxon>
        <taxon>SAR86 cluster</taxon>
    </lineage>
</organism>
<comment type="caution">
    <text evidence="4">The sequence shown here is derived from an EMBL/GenBank/DDBJ whole genome shotgun (WGS) entry which is preliminary data.</text>
</comment>
<comment type="subcellular location">
    <subcellularLocation>
        <location evidence="1">Peroxisome</location>
    </subcellularLocation>
</comment>
<evidence type="ECO:0000256" key="3">
    <source>
        <dbReference type="ARBA" id="ARBA00023235"/>
    </source>
</evidence>
<evidence type="ECO:0000256" key="1">
    <source>
        <dbReference type="ARBA" id="ARBA00004275"/>
    </source>
</evidence>
<proteinExistence type="predicted"/>
<evidence type="ECO:0000256" key="2">
    <source>
        <dbReference type="ARBA" id="ARBA00023140"/>
    </source>
</evidence>
<name>A0A520MJN5_9GAMM</name>
<protein>
    <submittedName>
        <fullName evidence="4">Enoyl-CoA hydratase/isomerase family protein</fullName>
    </submittedName>
</protein>
<evidence type="ECO:0000313" key="4">
    <source>
        <dbReference type="EMBL" id="RZO21425.1"/>
    </source>
</evidence>
<dbReference type="InterPro" id="IPR029045">
    <property type="entry name" value="ClpP/crotonase-like_dom_sf"/>
</dbReference>
<dbReference type="PANTHER" id="PTHR43684:SF1">
    <property type="entry name" value="ENOYL-COA DELTA ISOMERASE 2"/>
    <property type="match status" value="1"/>
</dbReference>
<keyword evidence="3 4" id="KW-0413">Isomerase</keyword>
<dbReference type="Proteomes" id="UP000315782">
    <property type="component" value="Unassembled WGS sequence"/>
</dbReference>
<dbReference type="Pfam" id="PF00378">
    <property type="entry name" value="ECH_1"/>
    <property type="match status" value="1"/>
</dbReference>
<dbReference type="EMBL" id="SHBI01000004">
    <property type="protein sequence ID" value="RZO21425.1"/>
    <property type="molecule type" value="Genomic_DNA"/>
</dbReference>
<dbReference type="GO" id="GO:0004165">
    <property type="term" value="F:delta(3)-delta(2)-enoyl-CoA isomerase activity"/>
    <property type="evidence" value="ECO:0007669"/>
    <property type="project" value="UniProtKB-ARBA"/>
</dbReference>
<dbReference type="InterPro" id="IPR001753">
    <property type="entry name" value="Enoyl-CoA_hydra/iso"/>
</dbReference>
<accession>A0A520MJN5</accession>
<dbReference type="InterPro" id="IPR051053">
    <property type="entry name" value="ECH/Chromodomain_protein"/>
</dbReference>
<dbReference type="CDD" id="cd06558">
    <property type="entry name" value="crotonase-like"/>
    <property type="match status" value="1"/>
</dbReference>
<reference evidence="4 5" key="1">
    <citation type="submission" date="2019-02" db="EMBL/GenBank/DDBJ databases">
        <title>Prokaryotic population dynamics and viral predation in marine succession experiment using metagenomics: the confinement effect.</title>
        <authorList>
            <person name="Haro-Moreno J.M."/>
            <person name="Rodriguez-Valera F."/>
            <person name="Lopez-Perez M."/>
        </authorList>
    </citation>
    <scope>NUCLEOTIDE SEQUENCE [LARGE SCALE GENOMIC DNA]</scope>
    <source>
        <strain evidence="4">MED-G163</strain>
    </source>
</reference>